<sequence length="159" mass="18820">MLYEELLKTDLDEYRRLLRVSREQLLQLMTPVEPRIRREDTIMRRSISAETLLQVTLRYLASEEITRLKKIKILLQRKRRLTKKNETAQEIIRHIKDQKLTSEESMEVLTAAFSLDIQQLLNRAGIDHKGTYPSELRAFALTLHLYAPSAYEYICMLEV</sequence>
<evidence type="ECO:0000313" key="2">
    <source>
        <dbReference type="Proteomes" id="UP000821865"/>
    </source>
</evidence>
<reference evidence="1" key="1">
    <citation type="submission" date="2020-05" db="EMBL/GenBank/DDBJ databases">
        <title>Large-scale comparative analyses of tick genomes elucidate their genetic diversity and vector capacities.</title>
        <authorList>
            <person name="Jia N."/>
            <person name="Wang J."/>
            <person name="Shi W."/>
            <person name="Du L."/>
            <person name="Sun Y."/>
            <person name="Zhan W."/>
            <person name="Jiang J."/>
            <person name="Wang Q."/>
            <person name="Zhang B."/>
            <person name="Ji P."/>
            <person name="Sakyi L.B."/>
            <person name="Cui X."/>
            <person name="Yuan T."/>
            <person name="Jiang B."/>
            <person name="Yang W."/>
            <person name="Lam T.T.-Y."/>
            <person name="Chang Q."/>
            <person name="Ding S."/>
            <person name="Wang X."/>
            <person name="Zhu J."/>
            <person name="Ruan X."/>
            <person name="Zhao L."/>
            <person name="Wei J."/>
            <person name="Que T."/>
            <person name="Du C."/>
            <person name="Cheng J."/>
            <person name="Dai P."/>
            <person name="Han X."/>
            <person name="Huang E."/>
            <person name="Gao Y."/>
            <person name="Liu J."/>
            <person name="Shao H."/>
            <person name="Ye R."/>
            <person name="Li L."/>
            <person name="Wei W."/>
            <person name="Wang X."/>
            <person name="Wang C."/>
            <person name="Yang T."/>
            <person name="Huo Q."/>
            <person name="Li W."/>
            <person name="Guo W."/>
            <person name="Chen H."/>
            <person name="Zhou L."/>
            <person name="Ni X."/>
            <person name="Tian J."/>
            <person name="Zhou Y."/>
            <person name="Sheng Y."/>
            <person name="Liu T."/>
            <person name="Pan Y."/>
            <person name="Xia L."/>
            <person name="Li J."/>
            <person name="Zhao F."/>
            <person name="Cao W."/>
        </authorList>
    </citation>
    <scope>NUCLEOTIDE SEQUENCE</scope>
    <source>
        <strain evidence="1">Dsil-2018</strain>
    </source>
</reference>
<gene>
    <name evidence="1" type="ORF">HPB49_002954</name>
</gene>
<name>A0ACB8DSN1_DERSI</name>
<evidence type="ECO:0000313" key="1">
    <source>
        <dbReference type="EMBL" id="KAH7977607.1"/>
    </source>
</evidence>
<organism evidence="1 2">
    <name type="scientific">Dermacentor silvarum</name>
    <name type="common">Tick</name>
    <dbReference type="NCBI Taxonomy" id="543639"/>
    <lineage>
        <taxon>Eukaryota</taxon>
        <taxon>Metazoa</taxon>
        <taxon>Ecdysozoa</taxon>
        <taxon>Arthropoda</taxon>
        <taxon>Chelicerata</taxon>
        <taxon>Arachnida</taxon>
        <taxon>Acari</taxon>
        <taxon>Parasitiformes</taxon>
        <taxon>Ixodida</taxon>
        <taxon>Ixodoidea</taxon>
        <taxon>Ixodidae</taxon>
        <taxon>Rhipicephalinae</taxon>
        <taxon>Dermacentor</taxon>
    </lineage>
</organism>
<accession>A0ACB8DSN1</accession>
<keyword evidence="2" id="KW-1185">Reference proteome</keyword>
<comment type="caution">
    <text evidence="1">The sequence shown here is derived from an EMBL/GenBank/DDBJ whole genome shotgun (WGS) entry which is preliminary data.</text>
</comment>
<protein>
    <submittedName>
        <fullName evidence="1">Uncharacterized protein</fullName>
    </submittedName>
</protein>
<dbReference type="Proteomes" id="UP000821865">
    <property type="component" value="Chromosome 1"/>
</dbReference>
<proteinExistence type="predicted"/>
<dbReference type="EMBL" id="CM023470">
    <property type="protein sequence ID" value="KAH7977607.1"/>
    <property type="molecule type" value="Genomic_DNA"/>
</dbReference>